<reference evidence="3" key="1">
    <citation type="submission" date="2017-11" db="EMBL/GenBank/DDBJ databases">
        <title>The draft genome sequence of Chromatocurvus sp. F02.</title>
        <authorList>
            <person name="Du Z.-J."/>
            <person name="Chang Y.-Q."/>
        </authorList>
    </citation>
    <scope>NUCLEOTIDE SEQUENCE [LARGE SCALE GENOMIC DNA]</scope>
    <source>
        <strain evidence="3">F02</strain>
    </source>
</reference>
<feature type="region of interest" description="Disordered" evidence="1">
    <location>
        <begin position="120"/>
        <end position="162"/>
    </location>
</feature>
<accession>A0A2N5Y6V8</accession>
<dbReference type="Pfam" id="PF05597">
    <property type="entry name" value="Phasin"/>
    <property type="match status" value="1"/>
</dbReference>
<dbReference type="AlphaFoldDB" id="A0A2N5Y6V8"/>
<dbReference type="RefSeq" id="WP_101519766.1">
    <property type="nucleotide sequence ID" value="NZ_PKLZ01000001.1"/>
</dbReference>
<proteinExistence type="predicted"/>
<name>A0A2N5Y6V8_9GAMM</name>
<sequence>MSDDKVDKNKVTDKAGEIARNIWLAGVGAYGRAVDEAQDRMEKAGVETPKLFRDLVKAGAALEDEARRGLSSSRSARASVEERIHRVRESFQLQLPARGEDLLALHEKIDRLSQKVDDLSSALAVQGSRTRKPAARKKATTRKATGKSKPAPARKTSPRKPT</sequence>
<dbReference type="EMBL" id="PKLZ01000001">
    <property type="protein sequence ID" value="PLW84130.1"/>
    <property type="molecule type" value="Genomic_DNA"/>
</dbReference>
<dbReference type="Proteomes" id="UP000234845">
    <property type="component" value="Unassembled WGS sequence"/>
</dbReference>
<evidence type="ECO:0000313" key="3">
    <source>
        <dbReference type="Proteomes" id="UP000234845"/>
    </source>
</evidence>
<protein>
    <recommendedName>
        <fullName evidence="4">Poly(Hydroxyalcanoate) granule associated protein</fullName>
    </recommendedName>
</protein>
<evidence type="ECO:0000313" key="2">
    <source>
        <dbReference type="EMBL" id="PLW84130.1"/>
    </source>
</evidence>
<dbReference type="InterPro" id="IPR008769">
    <property type="entry name" value="PhaF_PhaI"/>
</dbReference>
<gene>
    <name evidence="2" type="ORF">CWI75_01915</name>
</gene>
<evidence type="ECO:0000256" key="1">
    <source>
        <dbReference type="SAM" id="MobiDB-lite"/>
    </source>
</evidence>
<comment type="caution">
    <text evidence="2">The sequence shown here is derived from an EMBL/GenBank/DDBJ whole genome shotgun (WGS) entry which is preliminary data.</text>
</comment>
<organism evidence="2 3">
    <name type="scientific">Kineobactrum sediminis</name>
    <dbReference type="NCBI Taxonomy" id="1905677"/>
    <lineage>
        <taxon>Bacteria</taxon>
        <taxon>Pseudomonadati</taxon>
        <taxon>Pseudomonadota</taxon>
        <taxon>Gammaproteobacteria</taxon>
        <taxon>Cellvibrionales</taxon>
        <taxon>Halieaceae</taxon>
        <taxon>Kineobactrum</taxon>
    </lineage>
</organism>
<dbReference type="OrthoDB" id="5801582at2"/>
<keyword evidence="3" id="KW-1185">Reference proteome</keyword>
<feature type="compositionally biased region" description="Basic residues" evidence="1">
    <location>
        <begin position="129"/>
        <end position="146"/>
    </location>
</feature>
<evidence type="ECO:0008006" key="4">
    <source>
        <dbReference type="Google" id="ProtNLM"/>
    </source>
</evidence>